<proteinExistence type="predicted"/>
<name>A0ABZ2A590_STRNV</name>
<dbReference type="PRINTS" id="PR00111">
    <property type="entry name" value="ABHYDROLASE"/>
</dbReference>
<dbReference type="PANTHER" id="PTHR43433:SF1">
    <property type="entry name" value="BLL5160 PROTEIN"/>
    <property type="match status" value="1"/>
</dbReference>
<keyword evidence="4" id="KW-1185">Reference proteome</keyword>
<feature type="compositionally biased region" description="Basic and acidic residues" evidence="1">
    <location>
        <begin position="27"/>
        <end position="37"/>
    </location>
</feature>
<dbReference type="InterPro" id="IPR000073">
    <property type="entry name" value="AB_hydrolase_1"/>
</dbReference>
<dbReference type="Gene3D" id="3.40.50.1820">
    <property type="entry name" value="alpha/beta hydrolase"/>
    <property type="match status" value="1"/>
</dbReference>
<dbReference type="RefSeq" id="WP_329077233.1">
    <property type="nucleotide sequence ID" value="NZ_CP109495.1"/>
</dbReference>
<gene>
    <name evidence="3" type="ORF">OG442_19835</name>
</gene>
<dbReference type="Proteomes" id="UP001432209">
    <property type="component" value="Chromosome"/>
</dbReference>
<keyword evidence="3" id="KW-0378">Hydrolase</keyword>
<evidence type="ECO:0000313" key="3">
    <source>
        <dbReference type="EMBL" id="WUX53624.1"/>
    </source>
</evidence>
<evidence type="ECO:0000259" key="2">
    <source>
        <dbReference type="Pfam" id="PF00561"/>
    </source>
</evidence>
<dbReference type="PANTHER" id="PTHR43433">
    <property type="entry name" value="HYDROLASE, ALPHA/BETA FOLD FAMILY PROTEIN"/>
    <property type="match status" value="1"/>
</dbReference>
<protein>
    <submittedName>
        <fullName evidence="3">Alpha/beta hydrolase</fullName>
    </submittedName>
</protein>
<evidence type="ECO:0000256" key="1">
    <source>
        <dbReference type="SAM" id="MobiDB-lite"/>
    </source>
</evidence>
<accession>A0ABZ2A590</accession>
<organism evidence="3 4">
    <name type="scientific">Streptomyces niveus</name>
    <name type="common">Streptomyces spheroides</name>
    <dbReference type="NCBI Taxonomy" id="193462"/>
    <lineage>
        <taxon>Bacteria</taxon>
        <taxon>Bacillati</taxon>
        <taxon>Actinomycetota</taxon>
        <taxon>Actinomycetes</taxon>
        <taxon>Kitasatosporales</taxon>
        <taxon>Streptomycetaceae</taxon>
        <taxon>Streptomyces</taxon>
    </lineage>
</organism>
<sequence>MPTDAITSSRTPTADAALSFPAQPADGAEHQPEQRPEIVERDLTFDGFRYTCRIARQGRLDTEPIVILGGSSQDRHSWQRHEKWLTPLSSVITVDLPGYGTADFLPAKYGVDFLAAAVRHTVQELRIPRVNLVAACYGGAIGVRFAQHYPHLLERLMLVGMTTVIPADYAVAMERWDGMIQRGETEPIARELADRFMSPPGTGHVRKKAAVARLVYQQIAAQNPEQLHMSAEHNSRLMHHEWYRPEPTPTVPSLVVTGEHDTLTTPAMGRTMAECLPAARFMTIEETDHLAPVERIADFADLMARFCTDRPLEGLSYASEPEVFGTPLPA</sequence>
<feature type="compositionally biased region" description="Polar residues" evidence="1">
    <location>
        <begin position="1"/>
        <end position="12"/>
    </location>
</feature>
<feature type="region of interest" description="Disordered" evidence="1">
    <location>
        <begin position="1"/>
        <end position="37"/>
    </location>
</feature>
<dbReference type="EMBL" id="CP109495">
    <property type="protein sequence ID" value="WUX53624.1"/>
    <property type="molecule type" value="Genomic_DNA"/>
</dbReference>
<reference evidence="3" key="1">
    <citation type="submission" date="2022-10" db="EMBL/GenBank/DDBJ databases">
        <title>The complete genomes of actinobacterial strains from the NBC collection.</title>
        <authorList>
            <person name="Joergensen T.S."/>
            <person name="Alvarez Arevalo M."/>
            <person name="Sterndorff E.B."/>
            <person name="Faurdal D."/>
            <person name="Vuksanovic O."/>
            <person name="Mourched A.-S."/>
            <person name="Charusanti P."/>
            <person name="Shaw S."/>
            <person name="Blin K."/>
            <person name="Weber T."/>
        </authorList>
    </citation>
    <scope>NUCLEOTIDE SEQUENCE</scope>
    <source>
        <strain evidence="3">NBC_01432</strain>
    </source>
</reference>
<dbReference type="Pfam" id="PF00561">
    <property type="entry name" value="Abhydrolase_1"/>
    <property type="match status" value="1"/>
</dbReference>
<dbReference type="InterPro" id="IPR029058">
    <property type="entry name" value="AB_hydrolase_fold"/>
</dbReference>
<dbReference type="SUPFAM" id="SSF53474">
    <property type="entry name" value="alpha/beta-Hydrolases"/>
    <property type="match status" value="1"/>
</dbReference>
<feature type="domain" description="AB hydrolase-1" evidence="2">
    <location>
        <begin position="64"/>
        <end position="294"/>
    </location>
</feature>
<dbReference type="InterPro" id="IPR050471">
    <property type="entry name" value="AB_hydrolase"/>
</dbReference>
<dbReference type="GO" id="GO:0016787">
    <property type="term" value="F:hydrolase activity"/>
    <property type="evidence" value="ECO:0007669"/>
    <property type="project" value="UniProtKB-KW"/>
</dbReference>
<evidence type="ECO:0000313" key="4">
    <source>
        <dbReference type="Proteomes" id="UP001432209"/>
    </source>
</evidence>